<proteinExistence type="predicted"/>
<name>A0ABP1CJP9_9APHY</name>
<keyword evidence="3" id="KW-1185">Reference proteome</keyword>
<dbReference type="Proteomes" id="UP001497453">
    <property type="component" value="Chromosome 1"/>
</dbReference>
<protein>
    <recommendedName>
        <fullName evidence="1">Pyridoxamine 5'-phosphate oxidase Alr4036 family FMN-binding domain-containing protein</fullName>
    </recommendedName>
</protein>
<organism evidence="2 3">
    <name type="scientific">Somion occarium</name>
    <dbReference type="NCBI Taxonomy" id="3059160"/>
    <lineage>
        <taxon>Eukaryota</taxon>
        <taxon>Fungi</taxon>
        <taxon>Dikarya</taxon>
        <taxon>Basidiomycota</taxon>
        <taxon>Agaricomycotina</taxon>
        <taxon>Agaricomycetes</taxon>
        <taxon>Polyporales</taxon>
        <taxon>Cerrenaceae</taxon>
        <taxon>Somion</taxon>
    </lineage>
</organism>
<dbReference type="EMBL" id="OZ037944">
    <property type="protein sequence ID" value="CAL1694882.1"/>
    <property type="molecule type" value="Genomic_DNA"/>
</dbReference>
<dbReference type="PANTHER" id="PTHR28243">
    <property type="entry name" value="AGL049CP"/>
    <property type="match status" value="1"/>
</dbReference>
<dbReference type="InterPro" id="IPR024624">
    <property type="entry name" value="Pyridox_Oxase_Alr4036_FMN-bd"/>
</dbReference>
<dbReference type="Gene3D" id="2.30.110.10">
    <property type="entry name" value="Electron Transport, Fmn-binding Protein, Chain A"/>
    <property type="match status" value="1"/>
</dbReference>
<dbReference type="InterPro" id="IPR012349">
    <property type="entry name" value="Split_barrel_FMN-bd"/>
</dbReference>
<dbReference type="Pfam" id="PF12766">
    <property type="entry name" value="Pyridox_oxase_2"/>
    <property type="match status" value="1"/>
</dbReference>
<accession>A0ABP1CJP9</accession>
<reference evidence="3" key="1">
    <citation type="submission" date="2024-04" db="EMBL/GenBank/DDBJ databases">
        <authorList>
            <person name="Shaw F."/>
            <person name="Minotto A."/>
        </authorList>
    </citation>
    <scope>NUCLEOTIDE SEQUENCE [LARGE SCALE GENOMIC DNA]</scope>
</reference>
<dbReference type="SUPFAM" id="SSF50475">
    <property type="entry name" value="FMN-binding split barrel"/>
    <property type="match status" value="1"/>
</dbReference>
<gene>
    <name evidence="2" type="ORF">GFSPODELE1_LOCUS504</name>
</gene>
<feature type="domain" description="Pyridoxamine 5'-phosphate oxidase Alr4036 family FMN-binding" evidence="1">
    <location>
        <begin position="5"/>
        <end position="101"/>
    </location>
</feature>
<evidence type="ECO:0000313" key="2">
    <source>
        <dbReference type="EMBL" id="CAL1694882.1"/>
    </source>
</evidence>
<evidence type="ECO:0000259" key="1">
    <source>
        <dbReference type="Pfam" id="PF12766"/>
    </source>
</evidence>
<evidence type="ECO:0000313" key="3">
    <source>
        <dbReference type="Proteomes" id="UP001497453"/>
    </source>
</evidence>
<sequence>MAAQPRWFQALNDALSLPENKGKIVYQLATTDLHNIPRVRSLQHRDFLIPKGLPSVPIILTTTDIRTPKVPQLLSTPTVEVVWWLDGTQEQFRITGKATVIPSREHPLHRTIDIPHDSALAVLNSEGEESSPGKYDWEKKRREVFDSMNSLRPVWARPPPGTVLESYDDAKAWPVTLPKLAEAETEEDKKNLEIAISNFALLLIEPTVVDWVQLGVKPDRRTKFTKEGQEWTEQILVP</sequence>
<dbReference type="PANTHER" id="PTHR28243:SF1">
    <property type="entry name" value="PYRIDOXAMINE 5'-PHOSPHATE OXIDASE ALR4036 FAMILY FMN-BINDING DOMAIN-CONTAINING PROTEIN"/>
    <property type="match status" value="1"/>
</dbReference>